<dbReference type="EMBL" id="CP104694">
    <property type="protein sequence ID" value="UXI65942.1"/>
    <property type="molecule type" value="Genomic_DNA"/>
</dbReference>
<dbReference type="Gene3D" id="2.80.10.50">
    <property type="match status" value="2"/>
</dbReference>
<gene>
    <name evidence="2" type="ORF">N4264_14380</name>
</gene>
<keyword evidence="3" id="KW-1185">Reference proteome</keyword>
<dbReference type="InterPro" id="IPR013431">
    <property type="entry name" value="Delta_60_rpt"/>
</dbReference>
<dbReference type="Proteomes" id="UP001064632">
    <property type="component" value="Chromosome"/>
</dbReference>
<dbReference type="RefSeq" id="WP_261692937.1">
    <property type="nucleotide sequence ID" value="NZ_CP104694.1"/>
</dbReference>
<protein>
    <recommendedName>
        <fullName evidence="4">Delta-60 repeat protein</fullName>
    </recommendedName>
</protein>
<evidence type="ECO:0000313" key="2">
    <source>
        <dbReference type="EMBL" id="UXI65942.1"/>
    </source>
</evidence>
<reference evidence="2" key="1">
    <citation type="submission" date="2022-09" db="EMBL/GenBank/DDBJ databases">
        <title>Tahibacter sp. nov., isolated from a fresh water.</title>
        <authorList>
            <person name="Baek J.H."/>
            <person name="Lee J.K."/>
            <person name="Kim J.M."/>
            <person name="Jeon C.O."/>
        </authorList>
    </citation>
    <scope>NUCLEOTIDE SEQUENCE</scope>
    <source>
        <strain evidence="2">W38</strain>
    </source>
</reference>
<sequence length="455" mass="47656">MDRLSLSLVAATLLIASTGSDAANPAVATPDPGFFCGTASVCTAAPRSQFNVDLGGVLEDTLKAIVPLVDGRSVLIGRARDDVNDADLVFGRLSANGTRDFTFGGPAGIRNYPGPDSVQDIQVDAQGRYLVMFRLNAGFTVARYLPDGLPDTNFSGDGSIDVDIGVSTRSAGALMVLPDGKIAAIISVFTSSTTYDIGFARLTTDGNLDSTFDGDGKGVYAISSFRPWLVNGMTLRRNGRWFISASIESAAGPTTQTLALACTAGTGSNSIICDETTSDALDFATCASQGATGGTHINDIVRMPNGSVLGVGTYYPYPYVSGNYRALAVLWDANSLDMEVAKCLAGSSSYIAKIRRTGTGSAVTHFRDSAEPTKAFAMAMSTNGVNDLSFGPISLGVDWPTQAGTSSDLGYGGFSLAYLNGKVYLGASRRWVNSDFDFAVARYNTDELFSSSMGD</sequence>
<feature type="signal peptide" evidence="1">
    <location>
        <begin position="1"/>
        <end position="22"/>
    </location>
</feature>
<evidence type="ECO:0000256" key="1">
    <source>
        <dbReference type="SAM" id="SignalP"/>
    </source>
</evidence>
<dbReference type="NCBIfam" id="TIGR02608">
    <property type="entry name" value="delta_60_rpt"/>
    <property type="match status" value="3"/>
</dbReference>
<accession>A0ABY6B840</accession>
<organism evidence="2 3">
    <name type="scientific">Tahibacter amnicola</name>
    <dbReference type="NCBI Taxonomy" id="2976241"/>
    <lineage>
        <taxon>Bacteria</taxon>
        <taxon>Pseudomonadati</taxon>
        <taxon>Pseudomonadota</taxon>
        <taxon>Gammaproteobacteria</taxon>
        <taxon>Lysobacterales</taxon>
        <taxon>Rhodanobacteraceae</taxon>
        <taxon>Tahibacter</taxon>
    </lineage>
</organism>
<feature type="chain" id="PRO_5047390711" description="Delta-60 repeat protein" evidence="1">
    <location>
        <begin position="23"/>
        <end position="455"/>
    </location>
</feature>
<evidence type="ECO:0008006" key="4">
    <source>
        <dbReference type="Google" id="ProtNLM"/>
    </source>
</evidence>
<evidence type="ECO:0000313" key="3">
    <source>
        <dbReference type="Proteomes" id="UP001064632"/>
    </source>
</evidence>
<proteinExistence type="predicted"/>
<name>A0ABY6B840_9GAMM</name>
<keyword evidence="1" id="KW-0732">Signal</keyword>
<dbReference type="Pfam" id="PF17164">
    <property type="entry name" value="DUF5122"/>
    <property type="match status" value="2"/>
</dbReference>